<evidence type="ECO:0000256" key="1">
    <source>
        <dbReference type="SAM" id="MobiDB-lite"/>
    </source>
</evidence>
<keyword evidence="2" id="KW-0472">Membrane</keyword>
<proteinExistence type="predicted"/>
<feature type="transmembrane region" description="Helical" evidence="2">
    <location>
        <begin position="104"/>
        <end position="128"/>
    </location>
</feature>
<evidence type="ECO:0000256" key="2">
    <source>
        <dbReference type="SAM" id="Phobius"/>
    </source>
</evidence>
<protein>
    <recommendedName>
        <fullName evidence="3">GGDEF domain-containing protein</fullName>
    </recommendedName>
</protein>
<reference evidence="4" key="1">
    <citation type="submission" date="2020-02" db="EMBL/GenBank/DDBJ databases">
        <authorList>
            <person name="Meier V. D."/>
        </authorList>
    </citation>
    <scope>NUCLEOTIDE SEQUENCE</scope>
    <source>
        <strain evidence="4">AVDCRST_MAG46</strain>
    </source>
</reference>
<feature type="compositionally biased region" description="Low complexity" evidence="1">
    <location>
        <begin position="37"/>
        <end position="50"/>
    </location>
</feature>
<evidence type="ECO:0000259" key="3">
    <source>
        <dbReference type="PROSITE" id="PS50887"/>
    </source>
</evidence>
<keyword evidence="2" id="KW-0812">Transmembrane</keyword>
<keyword evidence="2" id="KW-1133">Transmembrane helix</keyword>
<evidence type="ECO:0000313" key="4">
    <source>
        <dbReference type="EMBL" id="CAA9362841.1"/>
    </source>
</evidence>
<gene>
    <name evidence="4" type="ORF">AVDCRST_MAG46-3443</name>
</gene>
<feature type="domain" description="GGDEF" evidence="3">
    <location>
        <begin position="563"/>
        <end position="621"/>
    </location>
</feature>
<name>A0A6J4MLI3_9ACTN</name>
<feature type="region of interest" description="Disordered" evidence="1">
    <location>
        <begin position="1"/>
        <end position="98"/>
    </location>
</feature>
<feature type="compositionally biased region" description="Low complexity" evidence="1">
    <location>
        <begin position="12"/>
        <end position="21"/>
    </location>
</feature>
<dbReference type="AlphaFoldDB" id="A0A6J4MLI3"/>
<feature type="compositionally biased region" description="Pro residues" evidence="1">
    <location>
        <begin position="22"/>
        <end position="36"/>
    </location>
</feature>
<dbReference type="EMBL" id="CADCUD010000241">
    <property type="protein sequence ID" value="CAA9362841.1"/>
    <property type="molecule type" value="Genomic_DNA"/>
</dbReference>
<sequence>MSNQPPEGPFTPQHGPYGQQPQQPPPTQPPGQPPQGPYGQPGYGQPTYGRPGPGGYGQQQPPAPYGPYGPGQPGQPPQGPPPGWQQPEYISGGGGSGRGSRRGLVVVGAVLASLLVLGGVSFGAYSVLNGGGDQPAEAMPGSSVAYMRIDLDPSAGQKVDLFRLLRKVPEFEEATGISSDTADLRELIAEKALPSLGCDLTYENDFEPWLGDRAGFAVVPVEDTVTAVFAVQVTDQEAARAAVDDLVACGDGSMDMFDGEDLAEPATAELDAQTSLMSGVTDEPESSDDAPGIDFAGDYMVLTEPQHLKTMMDEIETSSLADNETFGSDMDAMGEQGVASYWFDFDAMRDIPEFEEQLQASGSSEFYDRFHASYGAIRAGDDYIEAFASARIDDELSDDRTPIGDLPENTMVAASFSGGGDLVERYWGDLEEFMSMTGADIGLDDVEEQSGLSFPETLVTLFGDSLTFSMSPDGLDPETLQAEDPAQLDLGARFVTDGAALEDIITRLEELAADEGEPFDLVTSETEDGLVVASNQEYADEVAGGGSLGDSDKFQTAVPNADDSVGVFYVDLDQVRDVAGGFDDEGAQEAVRYLDPFEAAGFSVVQNDGSVDTVFRLTFDD</sequence>
<feature type="compositionally biased region" description="Pro residues" evidence="1">
    <location>
        <begin position="73"/>
        <end position="84"/>
    </location>
</feature>
<organism evidence="4">
    <name type="scientific">uncultured Nocardioidaceae bacterium</name>
    <dbReference type="NCBI Taxonomy" id="253824"/>
    <lineage>
        <taxon>Bacteria</taxon>
        <taxon>Bacillati</taxon>
        <taxon>Actinomycetota</taxon>
        <taxon>Actinomycetes</taxon>
        <taxon>Propionibacteriales</taxon>
        <taxon>Nocardioidaceae</taxon>
        <taxon>environmental samples</taxon>
    </lineage>
</organism>
<dbReference type="InterPro" id="IPR000160">
    <property type="entry name" value="GGDEF_dom"/>
</dbReference>
<accession>A0A6J4MLI3</accession>
<dbReference type="SUPFAM" id="SSF81995">
    <property type="entry name" value="beta-sandwich domain of Sec23/24"/>
    <property type="match status" value="1"/>
</dbReference>
<dbReference type="PROSITE" id="PS50887">
    <property type="entry name" value="GGDEF"/>
    <property type="match status" value="1"/>
</dbReference>